<dbReference type="SUPFAM" id="SSF63867">
    <property type="entry name" value="MoeA C-terminal domain-like"/>
    <property type="match status" value="1"/>
</dbReference>
<evidence type="ECO:0000256" key="7">
    <source>
        <dbReference type="ARBA" id="ARBA00022723"/>
    </source>
</evidence>
<evidence type="ECO:0000256" key="10">
    <source>
        <dbReference type="ARBA" id="ARBA00047317"/>
    </source>
</evidence>
<comment type="pathway">
    <text evidence="3 11">Cofactor biosynthesis; molybdopterin biosynthesis.</text>
</comment>
<dbReference type="Pfam" id="PF03453">
    <property type="entry name" value="MoeA_N"/>
    <property type="match status" value="1"/>
</dbReference>
<dbReference type="SMART" id="SM00852">
    <property type="entry name" value="MoCF_biosynth"/>
    <property type="match status" value="1"/>
</dbReference>
<keyword evidence="5 11" id="KW-0500">Molybdenum</keyword>
<evidence type="ECO:0000256" key="8">
    <source>
        <dbReference type="ARBA" id="ARBA00022842"/>
    </source>
</evidence>
<dbReference type="Pfam" id="PF03454">
    <property type="entry name" value="MoeA_C"/>
    <property type="match status" value="1"/>
</dbReference>
<dbReference type="EC" id="2.10.1.1" evidence="11"/>
<name>A0A6S6TX55_9GAMM</name>
<gene>
    <name evidence="13" type="ORF">HELGO_WM22000</name>
</gene>
<dbReference type="EMBL" id="CACVAV010000320">
    <property type="protein sequence ID" value="CAA6820873.1"/>
    <property type="molecule type" value="Genomic_DNA"/>
</dbReference>
<protein>
    <recommendedName>
        <fullName evidence="11">Molybdopterin molybdenumtransferase</fullName>
        <ecNumber evidence="11">2.10.1.1</ecNumber>
    </recommendedName>
</protein>
<dbReference type="AlphaFoldDB" id="A0A6S6TX55"/>
<dbReference type="NCBIfam" id="NF045515">
    <property type="entry name" value="Glp_gephyrin"/>
    <property type="match status" value="1"/>
</dbReference>
<dbReference type="CDD" id="cd00887">
    <property type="entry name" value="MoeA"/>
    <property type="match status" value="1"/>
</dbReference>
<dbReference type="InterPro" id="IPR036688">
    <property type="entry name" value="MoeA_C_domain_IV_sf"/>
</dbReference>
<comment type="cofactor">
    <cofactor evidence="1 11">
        <name>Mg(2+)</name>
        <dbReference type="ChEBI" id="CHEBI:18420"/>
    </cofactor>
</comment>
<keyword evidence="6 11" id="KW-0808">Transferase</keyword>
<dbReference type="PANTHER" id="PTHR10192:SF5">
    <property type="entry name" value="GEPHYRIN"/>
    <property type="match status" value="1"/>
</dbReference>
<dbReference type="Pfam" id="PF00994">
    <property type="entry name" value="MoCF_biosynth"/>
    <property type="match status" value="1"/>
</dbReference>
<evidence type="ECO:0000256" key="1">
    <source>
        <dbReference type="ARBA" id="ARBA00001946"/>
    </source>
</evidence>
<evidence type="ECO:0000256" key="4">
    <source>
        <dbReference type="ARBA" id="ARBA00010763"/>
    </source>
</evidence>
<comment type="similarity">
    <text evidence="4 11">Belongs to the MoeA family.</text>
</comment>
<evidence type="ECO:0000256" key="11">
    <source>
        <dbReference type="RuleBase" id="RU365090"/>
    </source>
</evidence>
<sequence>MGNNDITGSLSTTAASTVASCDILPQGTLSVEQAQQRILQGISAIQHTERANLHNALGRILVNDVTARFDVPPHRNSAMDGYAFASTESISEQPLKIVGVSFAGKPYQHAVQAGECIRIMTGAVVPDDCDTVEMQENCQRDADRLTLNSTPKAGAHIRHPGDDMPAGERVLSAGRKLNAADLGLLASLGISEVDVIRRPRVAFCSTGDELKSIGEPLGVGDIYDSNRYTLHGMLKQLDVEIIDMGVVRDTPEAVEQAFASASQQADVLITSGGVSVGDADYVTATLKKLGEVNFWKMAMKPGKPLAHGRLGDCLFFGLPGNPVSVMATFLLFARPAILKLRGEPLSALPEYPAISTQALKKAAGRKEYQRGICTQDAHGNWQVTSTGIQESHMLRSMSQANCFIILARETEHVAEGSTVKIMPFAGLL</sequence>
<dbReference type="FunFam" id="3.40.980.10:FF:000004">
    <property type="entry name" value="Molybdopterin molybdenumtransferase"/>
    <property type="match status" value="1"/>
</dbReference>
<keyword evidence="9 11" id="KW-0501">Molybdenum cofactor biosynthesis</keyword>
<evidence type="ECO:0000256" key="5">
    <source>
        <dbReference type="ARBA" id="ARBA00022505"/>
    </source>
</evidence>
<dbReference type="GO" id="GO:0061599">
    <property type="term" value="F:molybdopterin molybdotransferase activity"/>
    <property type="evidence" value="ECO:0007669"/>
    <property type="project" value="UniProtKB-UniRule"/>
</dbReference>
<keyword evidence="8 11" id="KW-0460">Magnesium</keyword>
<dbReference type="GO" id="GO:0006777">
    <property type="term" value="P:Mo-molybdopterin cofactor biosynthetic process"/>
    <property type="evidence" value="ECO:0007669"/>
    <property type="project" value="UniProtKB-UniRule"/>
</dbReference>
<dbReference type="Gene3D" id="3.40.980.10">
    <property type="entry name" value="MoaB/Mog-like domain"/>
    <property type="match status" value="1"/>
</dbReference>
<dbReference type="Gene3D" id="2.170.190.11">
    <property type="entry name" value="Molybdopterin biosynthesis moea protein, domain 3"/>
    <property type="match status" value="1"/>
</dbReference>
<evidence type="ECO:0000313" key="13">
    <source>
        <dbReference type="EMBL" id="CAA6820873.1"/>
    </source>
</evidence>
<dbReference type="Gene3D" id="3.90.105.10">
    <property type="entry name" value="Molybdopterin biosynthesis moea protein, domain 2"/>
    <property type="match status" value="1"/>
</dbReference>
<reference evidence="13" key="1">
    <citation type="submission" date="2020-01" db="EMBL/GenBank/DDBJ databases">
        <authorList>
            <person name="Meier V. D."/>
            <person name="Meier V D."/>
        </authorList>
    </citation>
    <scope>NUCLEOTIDE SEQUENCE</scope>
    <source>
        <strain evidence="13">HLG_WM_MAG_08</strain>
    </source>
</reference>
<comment type="catalytic activity">
    <reaction evidence="10">
        <text>adenylyl-molybdopterin + molybdate = Mo-molybdopterin + AMP + H(+)</text>
        <dbReference type="Rhea" id="RHEA:35047"/>
        <dbReference type="ChEBI" id="CHEBI:15378"/>
        <dbReference type="ChEBI" id="CHEBI:36264"/>
        <dbReference type="ChEBI" id="CHEBI:62727"/>
        <dbReference type="ChEBI" id="CHEBI:71302"/>
        <dbReference type="ChEBI" id="CHEBI:456215"/>
        <dbReference type="EC" id="2.10.1.1"/>
    </reaction>
</comment>
<organism evidence="13">
    <name type="scientific">uncultured Thiotrichaceae bacterium</name>
    <dbReference type="NCBI Taxonomy" id="298394"/>
    <lineage>
        <taxon>Bacteria</taxon>
        <taxon>Pseudomonadati</taxon>
        <taxon>Pseudomonadota</taxon>
        <taxon>Gammaproteobacteria</taxon>
        <taxon>Thiotrichales</taxon>
        <taxon>Thiotrichaceae</taxon>
        <taxon>environmental samples</taxon>
    </lineage>
</organism>
<evidence type="ECO:0000259" key="12">
    <source>
        <dbReference type="SMART" id="SM00852"/>
    </source>
</evidence>
<evidence type="ECO:0000256" key="2">
    <source>
        <dbReference type="ARBA" id="ARBA00002901"/>
    </source>
</evidence>
<evidence type="ECO:0000256" key="9">
    <source>
        <dbReference type="ARBA" id="ARBA00023150"/>
    </source>
</evidence>
<dbReference type="PANTHER" id="PTHR10192">
    <property type="entry name" value="MOLYBDOPTERIN BIOSYNTHESIS PROTEIN"/>
    <property type="match status" value="1"/>
</dbReference>
<dbReference type="SUPFAM" id="SSF63882">
    <property type="entry name" value="MoeA N-terminal region -like"/>
    <property type="match status" value="1"/>
</dbReference>
<dbReference type="GO" id="GO:0046872">
    <property type="term" value="F:metal ion binding"/>
    <property type="evidence" value="ECO:0007669"/>
    <property type="project" value="UniProtKB-UniRule"/>
</dbReference>
<dbReference type="UniPathway" id="UPA00344"/>
<evidence type="ECO:0000256" key="3">
    <source>
        <dbReference type="ARBA" id="ARBA00005046"/>
    </source>
</evidence>
<dbReference type="SUPFAM" id="SSF53218">
    <property type="entry name" value="Molybdenum cofactor biosynthesis proteins"/>
    <property type="match status" value="1"/>
</dbReference>
<dbReference type="InterPro" id="IPR005110">
    <property type="entry name" value="MoeA_linker/N"/>
</dbReference>
<feature type="domain" description="MoaB/Mog" evidence="12">
    <location>
        <begin position="202"/>
        <end position="339"/>
    </location>
</feature>
<dbReference type="NCBIfam" id="TIGR00177">
    <property type="entry name" value="molyb_syn"/>
    <property type="match status" value="1"/>
</dbReference>
<dbReference type="GO" id="GO:0005829">
    <property type="term" value="C:cytosol"/>
    <property type="evidence" value="ECO:0007669"/>
    <property type="project" value="TreeGrafter"/>
</dbReference>
<keyword evidence="7 11" id="KW-0479">Metal-binding</keyword>
<dbReference type="InterPro" id="IPR038987">
    <property type="entry name" value="MoeA-like"/>
</dbReference>
<evidence type="ECO:0000256" key="6">
    <source>
        <dbReference type="ARBA" id="ARBA00022679"/>
    </source>
</evidence>
<dbReference type="InterPro" id="IPR001453">
    <property type="entry name" value="MoaB/Mog_dom"/>
</dbReference>
<dbReference type="InterPro" id="IPR036425">
    <property type="entry name" value="MoaB/Mog-like_dom_sf"/>
</dbReference>
<dbReference type="Gene3D" id="2.40.340.10">
    <property type="entry name" value="MoeA, C-terminal, domain IV"/>
    <property type="match status" value="1"/>
</dbReference>
<comment type="function">
    <text evidence="2 11">Catalyzes the insertion of molybdate into adenylated molybdopterin with the concomitant release of AMP.</text>
</comment>
<accession>A0A6S6TX55</accession>
<dbReference type="InterPro" id="IPR036135">
    <property type="entry name" value="MoeA_linker/N_sf"/>
</dbReference>
<dbReference type="InterPro" id="IPR005111">
    <property type="entry name" value="MoeA_C_domain_IV"/>
</dbReference>
<proteinExistence type="inferred from homology"/>